<dbReference type="InterPro" id="IPR052548">
    <property type="entry name" value="Type_VII_TA_antitoxin"/>
</dbReference>
<dbReference type="InterPro" id="IPR043519">
    <property type="entry name" value="NT_sf"/>
</dbReference>
<dbReference type="Proteomes" id="UP000811545">
    <property type="component" value="Unassembled WGS sequence"/>
</dbReference>
<reference evidence="2 3" key="1">
    <citation type="journal article" date="2021" name="bioRxiv">
        <title>Unique metabolic strategies in Hadean analogues reveal hints for primordial physiology.</title>
        <authorList>
            <person name="Nobu M.K."/>
            <person name="Nakai R."/>
            <person name="Tamazawa S."/>
            <person name="Mori H."/>
            <person name="Toyoda A."/>
            <person name="Ijiri A."/>
            <person name="Suzuki S."/>
            <person name="Kurokawa K."/>
            <person name="Kamagata Y."/>
            <person name="Tamaki H."/>
        </authorList>
    </citation>
    <scope>NUCLEOTIDE SEQUENCE [LARGE SCALE GENOMIC DNA]</scope>
    <source>
        <strain evidence="2">BS525</strain>
    </source>
</reference>
<dbReference type="InterPro" id="IPR002934">
    <property type="entry name" value="Polymerase_NTP_transf_dom"/>
</dbReference>
<name>A0A9E2BH02_PSYF1</name>
<dbReference type="Gene3D" id="3.30.460.10">
    <property type="entry name" value="Beta Polymerase, domain 2"/>
    <property type="match status" value="1"/>
</dbReference>
<dbReference type="GO" id="GO:0016779">
    <property type="term" value="F:nucleotidyltransferase activity"/>
    <property type="evidence" value="ECO:0007669"/>
    <property type="project" value="InterPro"/>
</dbReference>
<dbReference type="CDD" id="cd05403">
    <property type="entry name" value="NT_KNTase_like"/>
    <property type="match status" value="1"/>
</dbReference>
<dbReference type="EMBL" id="QLTW01000089">
    <property type="protein sequence ID" value="MBT9145411.1"/>
    <property type="molecule type" value="Genomic_DNA"/>
</dbReference>
<dbReference type="SUPFAM" id="SSF81301">
    <property type="entry name" value="Nucleotidyltransferase"/>
    <property type="match status" value="1"/>
</dbReference>
<dbReference type="AlphaFoldDB" id="A0A9E2BH02"/>
<dbReference type="PANTHER" id="PTHR33933">
    <property type="entry name" value="NUCLEOTIDYLTRANSFERASE"/>
    <property type="match status" value="1"/>
</dbReference>
<dbReference type="PANTHER" id="PTHR33933:SF1">
    <property type="entry name" value="PROTEIN ADENYLYLTRANSFERASE MNTA-RELATED"/>
    <property type="match status" value="1"/>
</dbReference>
<evidence type="ECO:0000313" key="2">
    <source>
        <dbReference type="EMBL" id="MBT9145411.1"/>
    </source>
</evidence>
<evidence type="ECO:0000259" key="1">
    <source>
        <dbReference type="Pfam" id="PF01909"/>
    </source>
</evidence>
<accession>A0A9E2BH02</accession>
<proteinExistence type="predicted"/>
<evidence type="ECO:0000313" key="3">
    <source>
        <dbReference type="Proteomes" id="UP000811545"/>
    </source>
</evidence>
<protein>
    <recommendedName>
        <fullName evidence="1">Polymerase nucleotidyl transferase domain-containing protein</fullName>
    </recommendedName>
</protein>
<comment type="caution">
    <text evidence="2">The sequence shown here is derived from an EMBL/GenBank/DDBJ whole genome shotgun (WGS) entry which is preliminary data.</text>
</comment>
<organism evidence="2 3">
    <name type="scientific">Psychracetigena formicireducens</name>
    <dbReference type="NCBI Taxonomy" id="2986056"/>
    <lineage>
        <taxon>Bacteria</taxon>
        <taxon>Bacillati</taxon>
        <taxon>Candidatus Lithacetigenota</taxon>
        <taxon>Candidatus Psychracetigena</taxon>
    </lineage>
</organism>
<dbReference type="Pfam" id="PF01909">
    <property type="entry name" value="NTP_transf_2"/>
    <property type="match status" value="1"/>
</dbReference>
<feature type="domain" description="Polymerase nucleotidyl transferase" evidence="1">
    <location>
        <begin position="26"/>
        <end position="96"/>
    </location>
</feature>
<gene>
    <name evidence="2" type="ORF">DDT42_01282</name>
</gene>
<sequence>MQKRSSSSVRVFYPKFDKEELLQIISERLQELEVRLPLVRVVLFGSYAKGNYTVGSDVDLLVVYDGRRRDDAFAIVKKAFDIPRLEPHVYTQEEYRRMRGTLSRMAEGGVVLLSREKSNE</sequence>